<dbReference type="Gene3D" id="3.40.50.720">
    <property type="entry name" value="NAD(P)-binding Rossmann-like Domain"/>
    <property type="match status" value="1"/>
</dbReference>
<comment type="similarity">
    <text evidence="1">Belongs to the Gfo/Idh/MocA family.</text>
</comment>
<protein>
    <submittedName>
        <fullName evidence="5">Gfo/Idh/MocA family oxidoreductase</fullName>
    </submittedName>
</protein>
<evidence type="ECO:0000259" key="4">
    <source>
        <dbReference type="Pfam" id="PF02894"/>
    </source>
</evidence>
<dbReference type="InterPro" id="IPR036291">
    <property type="entry name" value="NAD(P)-bd_dom_sf"/>
</dbReference>
<feature type="domain" description="Gfo/Idh/MocA-like oxidoreductase C-terminal" evidence="4">
    <location>
        <begin position="145"/>
        <end position="330"/>
    </location>
</feature>
<reference evidence="5 6" key="1">
    <citation type="submission" date="2020-06" db="EMBL/GenBank/DDBJ databases">
        <title>Genome mining for natural products.</title>
        <authorList>
            <person name="Zhang B."/>
            <person name="Shi J."/>
            <person name="Ge H."/>
        </authorList>
    </citation>
    <scope>NUCLEOTIDE SEQUENCE [LARGE SCALE GENOMIC DNA]</scope>
    <source>
        <strain evidence="5 6">NA02069</strain>
    </source>
</reference>
<feature type="domain" description="Gfo/Idh/MocA-like oxidoreductase N-terminal" evidence="3">
    <location>
        <begin position="8"/>
        <end position="133"/>
    </location>
</feature>
<evidence type="ECO:0000259" key="3">
    <source>
        <dbReference type="Pfam" id="PF01408"/>
    </source>
</evidence>
<dbReference type="InterPro" id="IPR004104">
    <property type="entry name" value="Gfo/Idh/MocA-like_OxRdtase_C"/>
</dbReference>
<gene>
    <name evidence="5" type="ORF">HUT05_04105</name>
</gene>
<organism evidence="5 6">
    <name type="scientific">Streptomyces chartreusis</name>
    <dbReference type="NCBI Taxonomy" id="1969"/>
    <lineage>
        <taxon>Bacteria</taxon>
        <taxon>Bacillati</taxon>
        <taxon>Actinomycetota</taxon>
        <taxon>Actinomycetes</taxon>
        <taxon>Kitasatosporales</taxon>
        <taxon>Streptomycetaceae</taxon>
        <taxon>Streptomyces</taxon>
    </lineage>
</organism>
<dbReference type="EMBL" id="CP056041">
    <property type="protein sequence ID" value="QKZ16622.1"/>
    <property type="molecule type" value="Genomic_DNA"/>
</dbReference>
<dbReference type="Pfam" id="PF01408">
    <property type="entry name" value="GFO_IDH_MocA"/>
    <property type="match status" value="1"/>
</dbReference>
<dbReference type="AlphaFoldDB" id="A0A7H8T0P9"/>
<dbReference type="Gene3D" id="3.30.360.10">
    <property type="entry name" value="Dihydrodipicolinate Reductase, domain 2"/>
    <property type="match status" value="1"/>
</dbReference>
<dbReference type="RefSeq" id="WP_176574209.1">
    <property type="nucleotide sequence ID" value="NZ_CBDRGH010000003.1"/>
</dbReference>
<dbReference type="PANTHER" id="PTHR43377">
    <property type="entry name" value="BILIVERDIN REDUCTASE A"/>
    <property type="match status" value="1"/>
</dbReference>
<dbReference type="InterPro" id="IPR051450">
    <property type="entry name" value="Gfo/Idh/MocA_Oxidoreductases"/>
</dbReference>
<dbReference type="InterPro" id="IPR000683">
    <property type="entry name" value="Gfo/Idh/MocA-like_OxRdtase_N"/>
</dbReference>
<proteinExistence type="inferred from homology"/>
<keyword evidence="6" id="KW-1185">Reference proteome</keyword>
<evidence type="ECO:0000256" key="1">
    <source>
        <dbReference type="ARBA" id="ARBA00010928"/>
    </source>
</evidence>
<evidence type="ECO:0000313" key="5">
    <source>
        <dbReference type="EMBL" id="QKZ16622.1"/>
    </source>
</evidence>
<sequence>MSRTPQRRAVVVGTGHRAQTFTRALAERPGHLVAALCDPSPTRMAFHNRLLAGAGEPAATEWEPGRFADLLTEEGIDEVVVTTVDAEHDRYIVPALEAGCRVVTEKPMTVDAERCARILDTVRSTGNTLTVAFNYRFNPVHEKVRELLADGAIGEILSVHFEWLLDVRHGADYFRRWHREKDRSGGLMVHKSSHHFDLVNWWLADEPRDVFGYGRLGFYGRAAGERHGLRRDYDRAHGADQAADDPFALDLSANDTLRALYLDAERDGGYVRDRNVFGGPVTIEDDMAVLVRYAGGTTMTYHLTAYSPWEGYRVMFNGSAGRLELEVEESRWQRPATRIDSAGGALHGDTAAEHAGGARLTLRPLWRAPLDVPLVTAHEAHGGGDPRMLDALFGPVDGARPAGAAAVAHPTATERDGALALAVGLAANRCFETGLPVAVAELVPGIRAESGAHRDQGEEGEPGDQVQAR</sequence>
<dbReference type="Pfam" id="PF02894">
    <property type="entry name" value="GFO_IDH_MocA_C"/>
    <property type="match status" value="1"/>
</dbReference>
<feature type="region of interest" description="Disordered" evidence="2">
    <location>
        <begin position="449"/>
        <end position="469"/>
    </location>
</feature>
<name>A0A7H8T0P9_STRCX</name>
<dbReference type="Proteomes" id="UP000509418">
    <property type="component" value="Chromosome"/>
</dbReference>
<dbReference type="SUPFAM" id="SSF51735">
    <property type="entry name" value="NAD(P)-binding Rossmann-fold domains"/>
    <property type="match status" value="1"/>
</dbReference>
<dbReference type="GO" id="GO:0000166">
    <property type="term" value="F:nucleotide binding"/>
    <property type="evidence" value="ECO:0007669"/>
    <property type="project" value="InterPro"/>
</dbReference>
<dbReference type="PANTHER" id="PTHR43377:SF2">
    <property type="entry name" value="BINDING ROSSMANN FOLD OXIDOREDUCTASE, PUTATIVE (AFU_ORTHOLOGUE AFUA_4G00560)-RELATED"/>
    <property type="match status" value="1"/>
</dbReference>
<evidence type="ECO:0000313" key="6">
    <source>
        <dbReference type="Proteomes" id="UP000509418"/>
    </source>
</evidence>
<evidence type="ECO:0000256" key="2">
    <source>
        <dbReference type="SAM" id="MobiDB-lite"/>
    </source>
</evidence>
<accession>A0A7H8T0P9</accession>
<dbReference type="SUPFAM" id="SSF55347">
    <property type="entry name" value="Glyceraldehyde-3-phosphate dehydrogenase-like, C-terminal domain"/>
    <property type="match status" value="1"/>
</dbReference>